<dbReference type="InterPro" id="IPR050707">
    <property type="entry name" value="HTH_MetabolicPath_Reg"/>
</dbReference>
<dbReference type="Pfam" id="PF09339">
    <property type="entry name" value="HTH_IclR"/>
    <property type="match status" value="1"/>
</dbReference>
<feature type="domain" description="IclR-ED" evidence="5">
    <location>
        <begin position="85"/>
        <end position="268"/>
    </location>
</feature>
<keyword evidence="6" id="KW-0614">Plasmid</keyword>
<dbReference type="InterPro" id="IPR014757">
    <property type="entry name" value="Tscrpt_reg_IclR_C"/>
</dbReference>
<dbReference type="PANTHER" id="PTHR30136:SF33">
    <property type="entry name" value="TRANSCRIPTIONAL REGULATORY PROTEIN"/>
    <property type="match status" value="1"/>
</dbReference>
<keyword evidence="2" id="KW-0238">DNA-binding</keyword>
<accession>A0ABY6GEA1</accession>
<dbReference type="Gene3D" id="1.10.10.10">
    <property type="entry name" value="Winged helix-like DNA-binding domain superfamily/Winged helix DNA-binding domain"/>
    <property type="match status" value="1"/>
</dbReference>
<dbReference type="PANTHER" id="PTHR30136">
    <property type="entry name" value="HELIX-TURN-HELIX TRANSCRIPTIONAL REGULATOR, ICLR FAMILY"/>
    <property type="match status" value="1"/>
</dbReference>
<dbReference type="SUPFAM" id="SSF46785">
    <property type="entry name" value="Winged helix' DNA-binding domain"/>
    <property type="match status" value="1"/>
</dbReference>
<proteinExistence type="predicted"/>
<dbReference type="InterPro" id="IPR036388">
    <property type="entry name" value="WH-like_DNA-bd_sf"/>
</dbReference>
<dbReference type="Gene3D" id="3.30.450.40">
    <property type="match status" value="1"/>
</dbReference>
<organism evidence="6 7">
    <name type="scientific">Comamonas endophytica</name>
    <dbReference type="NCBI Taxonomy" id="2949090"/>
    <lineage>
        <taxon>Bacteria</taxon>
        <taxon>Pseudomonadati</taxon>
        <taxon>Pseudomonadota</taxon>
        <taxon>Betaproteobacteria</taxon>
        <taxon>Burkholderiales</taxon>
        <taxon>Comamonadaceae</taxon>
        <taxon>Comamonas</taxon>
    </lineage>
</organism>
<evidence type="ECO:0000256" key="1">
    <source>
        <dbReference type="ARBA" id="ARBA00023015"/>
    </source>
</evidence>
<evidence type="ECO:0000313" key="6">
    <source>
        <dbReference type="EMBL" id="UYG53390.1"/>
    </source>
</evidence>
<feature type="domain" description="HTH iclR-type" evidence="4">
    <location>
        <begin position="22"/>
        <end position="84"/>
    </location>
</feature>
<dbReference type="InterPro" id="IPR036390">
    <property type="entry name" value="WH_DNA-bd_sf"/>
</dbReference>
<dbReference type="EMBL" id="CP106882">
    <property type="protein sequence ID" value="UYG53390.1"/>
    <property type="molecule type" value="Genomic_DNA"/>
</dbReference>
<keyword evidence="3" id="KW-0804">Transcription</keyword>
<geneLocation type="plasmid" evidence="6 7">
    <name>unnamed1</name>
</geneLocation>
<reference evidence="6" key="1">
    <citation type="submission" date="2022-09" db="EMBL/GenBank/DDBJ databases">
        <title>The complete genome of Acidovorax sp. 5MLIR.</title>
        <authorList>
            <person name="Liu L."/>
            <person name="Yue J."/>
            <person name="Yang F."/>
            <person name="Yuan J."/>
            <person name="Li L."/>
        </authorList>
    </citation>
    <scope>NUCLEOTIDE SEQUENCE</scope>
    <source>
        <strain evidence="6">5MLIR</strain>
        <plasmid evidence="6">unnamed1</plasmid>
    </source>
</reference>
<evidence type="ECO:0000256" key="2">
    <source>
        <dbReference type="ARBA" id="ARBA00023125"/>
    </source>
</evidence>
<dbReference type="SMART" id="SM00346">
    <property type="entry name" value="HTH_ICLR"/>
    <property type="match status" value="1"/>
</dbReference>
<evidence type="ECO:0000256" key="3">
    <source>
        <dbReference type="ARBA" id="ARBA00023163"/>
    </source>
</evidence>
<gene>
    <name evidence="6" type="ORF">M9799_18625</name>
</gene>
<dbReference type="Pfam" id="PF01614">
    <property type="entry name" value="IclR_C"/>
    <property type="match status" value="1"/>
</dbReference>
<evidence type="ECO:0000259" key="4">
    <source>
        <dbReference type="PROSITE" id="PS51077"/>
    </source>
</evidence>
<sequence>MKKATKMPADDAAAAEKDPLFVTALARGLAILRCFNAEQKDLGTSEIARMTGLPQPTVWRLCKTLSQLGYLVPGQSPDRLRVGAAVLMLGHTAITHTGIAAAALPLMREVADRFGISVSLAERHGTDMVVVQRIEAPSILHLKMHVGSALELGDSSLGWAWLAAQSAEVRAAAVEELRQHYAAQWPAIERKLEEAFREYAEHGFVFNFAKSHRDVNAIGLPVISPHGNRTMALTCGGAKSSLSTTKLIDSVAPAMLELAAKIAPLLVLEANR</sequence>
<dbReference type="RefSeq" id="WP_231043745.1">
    <property type="nucleotide sequence ID" value="NZ_CP106882.1"/>
</dbReference>
<keyword evidence="1" id="KW-0805">Transcription regulation</keyword>
<dbReference type="InterPro" id="IPR005471">
    <property type="entry name" value="Tscrpt_reg_IclR_N"/>
</dbReference>
<dbReference type="Proteomes" id="UP001162800">
    <property type="component" value="Plasmid unnamed1"/>
</dbReference>
<dbReference type="PROSITE" id="PS51077">
    <property type="entry name" value="HTH_ICLR"/>
    <property type="match status" value="1"/>
</dbReference>
<keyword evidence="7" id="KW-1185">Reference proteome</keyword>
<dbReference type="SUPFAM" id="SSF55781">
    <property type="entry name" value="GAF domain-like"/>
    <property type="match status" value="1"/>
</dbReference>
<name>A0ABY6GEA1_9BURK</name>
<evidence type="ECO:0000313" key="7">
    <source>
        <dbReference type="Proteomes" id="UP001162800"/>
    </source>
</evidence>
<evidence type="ECO:0000259" key="5">
    <source>
        <dbReference type="PROSITE" id="PS51078"/>
    </source>
</evidence>
<dbReference type="PROSITE" id="PS51078">
    <property type="entry name" value="ICLR_ED"/>
    <property type="match status" value="1"/>
</dbReference>
<protein>
    <submittedName>
        <fullName evidence="6">IclR family transcriptional regulator</fullName>
    </submittedName>
</protein>
<dbReference type="InterPro" id="IPR029016">
    <property type="entry name" value="GAF-like_dom_sf"/>
</dbReference>